<dbReference type="GO" id="GO:0016020">
    <property type="term" value="C:membrane"/>
    <property type="evidence" value="ECO:0007669"/>
    <property type="project" value="UniProtKB-SubCell"/>
</dbReference>
<comment type="subcellular location">
    <subcellularLocation>
        <location evidence="1">Membrane</location>
        <topology evidence="1">Multi-pass membrane protein</topology>
    </subcellularLocation>
</comment>
<dbReference type="Pfam" id="PF06140">
    <property type="entry name" value="Ifi-6-16"/>
    <property type="match status" value="1"/>
</dbReference>
<evidence type="ECO:0000256" key="4">
    <source>
        <dbReference type="ARBA" id="ARBA00022989"/>
    </source>
</evidence>
<keyword evidence="3 6" id="KW-0812">Transmembrane</keyword>
<evidence type="ECO:0000256" key="3">
    <source>
        <dbReference type="ARBA" id="ARBA00022692"/>
    </source>
</evidence>
<organism evidence="7 8">
    <name type="scientific">Ceratobasidium theobromae</name>
    <dbReference type="NCBI Taxonomy" id="1582974"/>
    <lineage>
        <taxon>Eukaryota</taxon>
        <taxon>Fungi</taxon>
        <taxon>Dikarya</taxon>
        <taxon>Basidiomycota</taxon>
        <taxon>Agaricomycotina</taxon>
        <taxon>Agaricomycetes</taxon>
        <taxon>Cantharellales</taxon>
        <taxon>Ceratobasidiaceae</taxon>
        <taxon>Ceratobasidium</taxon>
    </lineage>
</organism>
<feature type="transmembrane region" description="Helical" evidence="6">
    <location>
        <begin position="15"/>
        <end position="39"/>
    </location>
</feature>
<dbReference type="AlphaFoldDB" id="A0A5N5QQB5"/>
<feature type="transmembrane region" description="Helical" evidence="6">
    <location>
        <begin position="51"/>
        <end position="74"/>
    </location>
</feature>
<dbReference type="Gene3D" id="6.10.110.10">
    <property type="match status" value="1"/>
</dbReference>
<sequence>MFTNYPNFADVRNVLIVWFVVFWICLFIPLLLGFGPAGVIAGSIAAGFQSAAYGAFTPAGGLFAVLTSVGMLGIASPPAVITAVVVASVAGGLTWSIVAPA</sequence>
<dbReference type="InterPro" id="IPR038213">
    <property type="entry name" value="IFI6/IFI27-like_sf"/>
</dbReference>
<evidence type="ECO:0000313" key="8">
    <source>
        <dbReference type="Proteomes" id="UP000383932"/>
    </source>
</evidence>
<dbReference type="OrthoDB" id="440424at2759"/>
<keyword evidence="4 6" id="KW-1133">Transmembrane helix</keyword>
<feature type="transmembrane region" description="Helical" evidence="6">
    <location>
        <begin position="80"/>
        <end position="98"/>
    </location>
</feature>
<protein>
    <submittedName>
        <fullName evidence="7">Transmembrane protein</fullName>
    </submittedName>
</protein>
<dbReference type="EMBL" id="SSOP01000031">
    <property type="protein sequence ID" value="KAB5593741.1"/>
    <property type="molecule type" value="Genomic_DNA"/>
</dbReference>
<gene>
    <name evidence="7" type="ORF">CTheo_2821</name>
</gene>
<accession>A0A5N5QQB5</accession>
<proteinExistence type="inferred from homology"/>
<comment type="similarity">
    <text evidence="2">Belongs to the IFI6/IFI27 family.</text>
</comment>
<evidence type="ECO:0000313" key="7">
    <source>
        <dbReference type="EMBL" id="KAB5593741.1"/>
    </source>
</evidence>
<evidence type="ECO:0000256" key="6">
    <source>
        <dbReference type="SAM" id="Phobius"/>
    </source>
</evidence>
<evidence type="ECO:0000256" key="5">
    <source>
        <dbReference type="ARBA" id="ARBA00023136"/>
    </source>
</evidence>
<reference evidence="7 8" key="1">
    <citation type="journal article" date="2019" name="Fungal Biol. Biotechnol.">
        <title>Draft genome sequence of fastidious pathogen Ceratobasidium theobromae, which causes vascular-streak dieback in Theobroma cacao.</title>
        <authorList>
            <person name="Ali S.S."/>
            <person name="Asman A."/>
            <person name="Shao J."/>
            <person name="Firmansyah A.P."/>
            <person name="Susilo A.W."/>
            <person name="Rosmana A."/>
            <person name="McMahon P."/>
            <person name="Junaid M."/>
            <person name="Guest D."/>
            <person name="Kheng T.Y."/>
            <person name="Meinhardt L.W."/>
            <person name="Bailey B.A."/>
        </authorList>
    </citation>
    <scope>NUCLEOTIDE SEQUENCE [LARGE SCALE GENOMIC DNA]</scope>
    <source>
        <strain evidence="7 8">CT2</strain>
    </source>
</reference>
<name>A0A5N5QQB5_9AGAM</name>
<keyword evidence="8" id="KW-1185">Reference proteome</keyword>
<dbReference type="Proteomes" id="UP000383932">
    <property type="component" value="Unassembled WGS sequence"/>
</dbReference>
<comment type="caution">
    <text evidence="7">The sequence shown here is derived from an EMBL/GenBank/DDBJ whole genome shotgun (WGS) entry which is preliminary data.</text>
</comment>
<keyword evidence="5 6" id="KW-0472">Membrane</keyword>
<evidence type="ECO:0000256" key="1">
    <source>
        <dbReference type="ARBA" id="ARBA00004141"/>
    </source>
</evidence>
<evidence type="ECO:0000256" key="2">
    <source>
        <dbReference type="ARBA" id="ARBA00007262"/>
    </source>
</evidence>
<dbReference type="InterPro" id="IPR009311">
    <property type="entry name" value="IFI6/IFI27-like"/>
</dbReference>